<dbReference type="InterPro" id="IPR012454">
    <property type="entry name" value="DUF1659"/>
</dbReference>
<dbReference type="Proteomes" id="UP001385848">
    <property type="component" value="Unassembled WGS sequence"/>
</dbReference>
<reference evidence="3 5" key="2">
    <citation type="submission" date="2024-04" db="EMBL/GenBank/DDBJ databases">
        <title>Three lactobacilli isolated from voided urine samples from females with type 2 diabetes.</title>
        <authorList>
            <person name="Kula A."/>
            <person name="Stegman N."/>
            <person name="Putonti C."/>
        </authorList>
    </citation>
    <scope>NUCLEOTIDE SEQUENCE [LARGE SCALE GENOMIC DNA]</scope>
    <source>
        <strain evidence="3 5">1855</strain>
    </source>
</reference>
<evidence type="ECO:0000313" key="3">
    <source>
        <dbReference type="EMBL" id="MEL0565860.1"/>
    </source>
</evidence>
<name>A0A5N1I4Y5_LACJE</name>
<evidence type="ECO:0000313" key="2">
    <source>
        <dbReference type="EMBL" id="KAA9320695.1"/>
    </source>
</evidence>
<gene>
    <name evidence="3" type="ORF">AAC431_08040</name>
    <name evidence="2" type="ORF">F6H94_07570</name>
</gene>
<dbReference type="EMBL" id="VYWW01000041">
    <property type="protein sequence ID" value="KAA9320695.1"/>
    <property type="molecule type" value="Genomic_DNA"/>
</dbReference>
<evidence type="ECO:0000313" key="4">
    <source>
        <dbReference type="Proteomes" id="UP000327236"/>
    </source>
</evidence>
<organism evidence="2 4">
    <name type="scientific">Lactobacillus jensenii</name>
    <dbReference type="NCBI Taxonomy" id="109790"/>
    <lineage>
        <taxon>Bacteria</taxon>
        <taxon>Bacillati</taxon>
        <taxon>Bacillota</taxon>
        <taxon>Bacilli</taxon>
        <taxon>Lactobacillales</taxon>
        <taxon>Lactobacillaceae</taxon>
        <taxon>Lactobacillus</taxon>
    </lineage>
</organism>
<evidence type="ECO:0000313" key="5">
    <source>
        <dbReference type="Proteomes" id="UP001385848"/>
    </source>
</evidence>
<dbReference type="AlphaFoldDB" id="A0A5N1I4Y5"/>
<dbReference type="Proteomes" id="UP000327236">
    <property type="component" value="Unassembled WGS sequence"/>
</dbReference>
<feature type="domain" description="DUF1659" evidence="1">
    <location>
        <begin position="4"/>
        <end position="66"/>
    </location>
</feature>
<accession>A0A5N1I4Y5</accession>
<proteinExistence type="predicted"/>
<reference evidence="2 4" key="1">
    <citation type="submission" date="2019-09" db="EMBL/GenBank/DDBJ databases">
        <title>Draft genome sequence assemblies of isolates from the urinary tract.</title>
        <authorList>
            <person name="Mores C.R."/>
            <person name="Putonti C."/>
            <person name="Wolfe A.J."/>
        </authorList>
    </citation>
    <scope>NUCLEOTIDE SEQUENCE [LARGE SCALE GENOMIC DNA]</scope>
    <source>
        <strain evidence="2 4">UMB246</strain>
    </source>
</reference>
<keyword evidence="5" id="KW-1185">Reference proteome</keyword>
<dbReference type="EMBL" id="JBBVUL010000019">
    <property type="protein sequence ID" value="MEL0565860.1"/>
    <property type="molecule type" value="Genomic_DNA"/>
</dbReference>
<dbReference type="Pfam" id="PF07872">
    <property type="entry name" value="DUF1659"/>
    <property type="match status" value="1"/>
</dbReference>
<protein>
    <submittedName>
        <fullName evidence="2">DUF1659 domain-containing protein</fullName>
    </submittedName>
</protein>
<comment type="caution">
    <text evidence="2">The sequence shown here is derived from an EMBL/GenBank/DDBJ whole genome shotgun (WGS) entry which is preliminary data.</text>
</comment>
<dbReference type="RefSeq" id="WP_006584667.1">
    <property type="nucleotide sequence ID" value="NZ_CATOUV010000001.1"/>
</dbReference>
<dbReference type="KEGG" id="lje:BUE77_05125"/>
<dbReference type="OrthoDB" id="2326859at2"/>
<evidence type="ECO:0000259" key="1">
    <source>
        <dbReference type="Pfam" id="PF07872"/>
    </source>
</evidence>
<sequence length="69" mass="7538">MNFELLEQSVQYTFASESYTNGKLTRTMKNVAKDASANTLAQVGQALSSLQGDTLSDAILIQKQNIKLV</sequence>
<dbReference type="GeneID" id="31743093"/>